<feature type="compositionally biased region" description="Low complexity" evidence="1">
    <location>
        <begin position="86"/>
        <end position="96"/>
    </location>
</feature>
<feature type="compositionally biased region" description="Basic and acidic residues" evidence="1">
    <location>
        <begin position="65"/>
        <end position="75"/>
    </location>
</feature>
<evidence type="ECO:0000313" key="3">
    <source>
        <dbReference type="Proteomes" id="UP000283841"/>
    </source>
</evidence>
<feature type="compositionally biased region" description="Polar residues" evidence="1">
    <location>
        <begin position="153"/>
        <end position="164"/>
    </location>
</feature>
<dbReference type="EMBL" id="RCNU01000006">
    <property type="protein sequence ID" value="RWQ95300.1"/>
    <property type="molecule type" value="Genomic_DNA"/>
</dbReference>
<dbReference type="RefSeq" id="XP_028484945.1">
    <property type="nucleotide sequence ID" value="XM_028629053.1"/>
</dbReference>
<proteinExistence type="predicted"/>
<accession>A0A443HU46</accession>
<dbReference type="AlphaFoldDB" id="A0A443HU46"/>
<dbReference type="VEuPathDB" id="FungiDB:C8Q69DRAFT_445235"/>
<comment type="caution">
    <text evidence="2">The sequence shown here is derived from an EMBL/GenBank/DDBJ whole genome shotgun (WGS) entry which is preliminary data.</text>
</comment>
<sequence length="214" mass="22669">MSSVPIDVPGRGEEVVEPASVQAAILLPGSPPRRPELAASQIPLAGAADSDEGSDVSSDGSNKSVDVEGSERIFDMELDETNANQPGPSAGASAPSMSRLAARLAVAHPNSSDVSSLDIGPSMTSNDDDSQKRGRQPRLNRRNSAAKVLPTSCPVSLTDISTTTRQHDPCPRDQQADATGNDKENEQYDYRNFSSSSEEDEEEILFMKGPKKSG</sequence>
<reference evidence="2 3" key="1">
    <citation type="journal article" date="2018" name="Front. Microbiol.">
        <title>Genomic and genetic insights into a cosmopolitan fungus, Paecilomyces variotii (Eurotiales).</title>
        <authorList>
            <person name="Urquhart A.S."/>
            <person name="Mondo S.J."/>
            <person name="Makela M.R."/>
            <person name="Hane J.K."/>
            <person name="Wiebenga A."/>
            <person name="He G."/>
            <person name="Mihaltcheva S."/>
            <person name="Pangilinan J."/>
            <person name="Lipzen A."/>
            <person name="Barry K."/>
            <person name="de Vries R.P."/>
            <person name="Grigoriev I.V."/>
            <person name="Idnurm A."/>
        </authorList>
    </citation>
    <scope>NUCLEOTIDE SEQUENCE [LARGE SCALE GENOMIC DNA]</scope>
    <source>
        <strain evidence="2 3">CBS 101075</strain>
    </source>
</reference>
<feature type="compositionally biased region" description="Basic and acidic residues" evidence="1">
    <location>
        <begin position="165"/>
        <end position="189"/>
    </location>
</feature>
<dbReference type="Proteomes" id="UP000283841">
    <property type="component" value="Unassembled WGS sequence"/>
</dbReference>
<gene>
    <name evidence="2" type="ORF">C8Q69DRAFT_445235</name>
</gene>
<feature type="region of interest" description="Disordered" evidence="1">
    <location>
        <begin position="27"/>
        <end position="214"/>
    </location>
</feature>
<protein>
    <submittedName>
        <fullName evidence="2">Uncharacterized protein</fullName>
    </submittedName>
</protein>
<evidence type="ECO:0000313" key="2">
    <source>
        <dbReference type="EMBL" id="RWQ95300.1"/>
    </source>
</evidence>
<name>A0A443HU46_BYSSP</name>
<evidence type="ECO:0000256" key="1">
    <source>
        <dbReference type="SAM" id="MobiDB-lite"/>
    </source>
</evidence>
<organism evidence="2 3">
    <name type="scientific">Byssochlamys spectabilis</name>
    <name type="common">Paecilomyces variotii</name>
    <dbReference type="NCBI Taxonomy" id="264951"/>
    <lineage>
        <taxon>Eukaryota</taxon>
        <taxon>Fungi</taxon>
        <taxon>Dikarya</taxon>
        <taxon>Ascomycota</taxon>
        <taxon>Pezizomycotina</taxon>
        <taxon>Eurotiomycetes</taxon>
        <taxon>Eurotiomycetidae</taxon>
        <taxon>Eurotiales</taxon>
        <taxon>Thermoascaceae</taxon>
        <taxon>Paecilomyces</taxon>
    </lineage>
</organism>
<dbReference type="GeneID" id="39598330"/>
<keyword evidence="3" id="KW-1185">Reference proteome</keyword>